<gene>
    <name evidence="8" type="ORF">P409_00250</name>
</gene>
<accession>A0A0A0DDA5</accession>
<evidence type="ECO:0000256" key="4">
    <source>
        <dbReference type="ARBA" id="ARBA00022741"/>
    </source>
</evidence>
<reference evidence="8 9" key="1">
    <citation type="submission" date="2014-01" db="EMBL/GenBank/DDBJ databases">
        <title>Genome sequence determination for a cystic fibrosis isolate, Inquilinus limosus.</title>
        <authorList>
            <person name="Pino M."/>
            <person name="Di Conza J."/>
            <person name="Gutkind G."/>
        </authorList>
    </citation>
    <scope>NUCLEOTIDE SEQUENCE [LARGE SCALE GENOMIC DNA]</scope>
    <source>
        <strain evidence="8 9">MP06</strain>
    </source>
</reference>
<keyword evidence="5" id="KW-0067">ATP-binding</keyword>
<dbReference type="GO" id="GO:0005524">
    <property type="term" value="F:ATP binding"/>
    <property type="evidence" value="ECO:0007669"/>
    <property type="project" value="UniProtKB-KW"/>
</dbReference>
<dbReference type="EMBL" id="JANX01000001">
    <property type="protein sequence ID" value="KGM36114.1"/>
    <property type="molecule type" value="Genomic_DNA"/>
</dbReference>
<name>A0A0A0DDA5_9PROT</name>
<keyword evidence="3" id="KW-0963">Cytoplasm</keyword>
<evidence type="ECO:0000256" key="1">
    <source>
        <dbReference type="ARBA" id="ARBA00004496"/>
    </source>
</evidence>
<comment type="caution">
    <text evidence="8">The sequence shown here is derived from an EMBL/GenBank/DDBJ whole genome shotgun (WGS) entry which is preliminary data.</text>
</comment>
<dbReference type="OrthoDB" id="9805148at2"/>
<dbReference type="InterPro" id="IPR003714">
    <property type="entry name" value="PhoH"/>
</dbReference>
<dbReference type="Pfam" id="PF02562">
    <property type="entry name" value="PhoH"/>
    <property type="match status" value="1"/>
</dbReference>
<dbReference type="Gene3D" id="3.40.50.300">
    <property type="entry name" value="P-loop containing nucleotide triphosphate hydrolases"/>
    <property type="match status" value="1"/>
</dbReference>
<proteinExistence type="inferred from homology"/>
<evidence type="ECO:0000256" key="2">
    <source>
        <dbReference type="ARBA" id="ARBA00010393"/>
    </source>
</evidence>
<dbReference type="InterPro" id="IPR027417">
    <property type="entry name" value="P-loop_NTPase"/>
</dbReference>
<dbReference type="RefSeq" id="WP_034830441.1">
    <property type="nucleotide sequence ID" value="NZ_JANX01000001.1"/>
</dbReference>
<evidence type="ECO:0000313" key="8">
    <source>
        <dbReference type="EMBL" id="KGM36114.1"/>
    </source>
</evidence>
<protein>
    <recommendedName>
        <fullName evidence="6">PhoH-like protein</fullName>
    </recommendedName>
</protein>
<dbReference type="PANTHER" id="PTHR30473:SF1">
    <property type="entry name" value="PHOH-LIKE PROTEIN"/>
    <property type="match status" value="1"/>
</dbReference>
<sequence length="225" mass="24780">MAARRKRTASPHYDPPTLRPLNASQATCLKTLDTHDQTFIIGPAGTGKTFLIACRAVDMLKTGLVDKIVLTRPNVPAGRSLGFFPGSLEEKMGPWVMEFASIWNGRASAGFTETALKNGTLEIVPFETMRGRSFDDAFIIVDEAQNATLHELMMIVTRFGERSHLVVNGDPAQSDLRDGGGLIDIIAIAMQNRIDVGFVRFTSDDIVRSDRTKQWVKAFEREGAP</sequence>
<dbReference type="GO" id="GO:0005829">
    <property type="term" value="C:cytosol"/>
    <property type="evidence" value="ECO:0007669"/>
    <property type="project" value="TreeGrafter"/>
</dbReference>
<evidence type="ECO:0000259" key="7">
    <source>
        <dbReference type="Pfam" id="PF02562"/>
    </source>
</evidence>
<feature type="domain" description="PhoH-like protein" evidence="7">
    <location>
        <begin position="18"/>
        <end position="220"/>
    </location>
</feature>
<dbReference type="Proteomes" id="UP000029995">
    <property type="component" value="Unassembled WGS sequence"/>
</dbReference>
<dbReference type="InterPro" id="IPR051451">
    <property type="entry name" value="PhoH2-like"/>
</dbReference>
<dbReference type="AlphaFoldDB" id="A0A0A0DDA5"/>
<comment type="similarity">
    <text evidence="2">Belongs to the PhoH family.</text>
</comment>
<keyword evidence="4" id="KW-0547">Nucleotide-binding</keyword>
<evidence type="ECO:0000256" key="5">
    <source>
        <dbReference type="ARBA" id="ARBA00022840"/>
    </source>
</evidence>
<evidence type="ECO:0000256" key="3">
    <source>
        <dbReference type="ARBA" id="ARBA00022490"/>
    </source>
</evidence>
<dbReference type="PANTHER" id="PTHR30473">
    <property type="entry name" value="PROTEIN PHOH"/>
    <property type="match status" value="1"/>
</dbReference>
<evidence type="ECO:0000256" key="6">
    <source>
        <dbReference type="ARBA" id="ARBA00039970"/>
    </source>
</evidence>
<dbReference type="SUPFAM" id="SSF52540">
    <property type="entry name" value="P-loop containing nucleoside triphosphate hydrolases"/>
    <property type="match status" value="1"/>
</dbReference>
<evidence type="ECO:0000313" key="9">
    <source>
        <dbReference type="Proteomes" id="UP000029995"/>
    </source>
</evidence>
<comment type="subcellular location">
    <subcellularLocation>
        <location evidence="1">Cytoplasm</location>
    </subcellularLocation>
</comment>
<organism evidence="8 9">
    <name type="scientific">Inquilinus limosus MP06</name>
    <dbReference type="NCBI Taxonomy" id="1398085"/>
    <lineage>
        <taxon>Bacteria</taxon>
        <taxon>Pseudomonadati</taxon>
        <taxon>Pseudomonadota</taxon>
        <taxon>Alphaproteobacteria</taxon>
        <taxon>Rhodospirillales</taxon>
        <taxon>Rhodospirillaceae</taxon>
        <taxon>Inquilinus</taxon>
    </lineage>
</organism>